<dbReference type="PANTHER" id="PTHR48129">
    <property type="entry name" value="60S RIBOSOMAL PROTEIN L37A"/>
    <property type="match status" value="1"/>
</dbReference>
<keyword evidence="4" id="KW-0699">rRNA-binding</keyword>
<dbReference type="Pfam" id="PF01780">
    <property type="entry name" value="Ribosomal_L37ae"/>
    <property type="match status" value="1"/>
</dbReference>
<comment type="function">
    <text evidence="4">Binds to the 23S rRNA.</text>
</comment>
<evidence type="ECO:0000256" key="1">
    <source>
        <dbReference type="ARBA" id="ARBA00022884"/>
    </source>
</evidence>
<keyword evidence="3 4" id="KW-0687">Ribonucleoprotein</keyword>
<dbReference type="GO" id="GO:0006412">
    <property type="term" value="P:translation"/>
    <property type="evidence" value="ECO:0007669"/>
    <property type="project" value="UniProtKB-UniRule"/>
</dbReference>
<comment type="caution">
    <text evidence="5">The sequence shown here is derived from an EMBL/GenBank/DDBJ whole genome shotgun (WGS) entry which is preliminary data.</text>
</comment>
<feature type="binding site" evidence="4">
    <location>
        <position position="69"/>
    </location>
    <ligand>
        <name>Zn(2+)</name>
        <dbReference type="ChEBI" id="CHEBI:29105"/>
    </ligand>
</feature>
<dbReference type="NCBIfam" id="TIGR00280">
    <property type="entry name" value="eL43_euk_arch"/>
    <property type="match status" value="1"/>
</dbReference>
<sequence>MCAPRVEAVTMANQGSTGSAGRFGARYGRVSRRRVSEIEDEMNDDHVCPDCGTDAVSRQGTGIWQCAKCNYKYAGGAYKPETPGGRTVSRSIRAALGESDEDVEIPADVDVAEE</sequence>
<keyword evidence="1 4" id="KW-0694">RNA-binding</keyword>
<dbReference type="PANTHER" id="PTHR48129:SF1">
    <property type="entry name" value="LARGE RIBOSOMAL SUBUNIT PROTEIN EL43"/>
    <property type="match status" value="1"/>
</dbReference>
<dbReference type="InterPro" id="IPR011331">
    <property type="entry name" value="Ribosomal_eL37/eL43"/>
</dbReference>
<dbReference type="SUPFAM" id="SSF57829">
    <property type="entry name" value="Zn-binding ribosomal proteins"/>
    <property type="match status" value="1"/>
</dbReference>
<name>A0A6B0SM90_9EURY</name>
<dbReference type="GO" id="GO:0008270">
    <property type="term" value="F:zinc ion binding"/>
    <property type="evidence" value="ECO:0007669"/>
    <property type="project" value="UniProtKB-UniRule"/>
</dbReference>
<feature type="binding site" evidence="4">
    <location>
        <position position="66"/>
    </location>
    <ligand>
        <name>Zn(2+)</name>
        <dbReference type="ChEBI" id="CHEBI:29105"/>
    </ligand>
</feature>
<dbReference type="GO" id="GO:0003735">
    <property type="term" value="F:structural constituent of ribosome"/>
    <property type="evidence" value="ECO:0007669"/>
    <property type="project" value="InterPro"/>
</dbReference>
<gene>
    <name evidence="4" type="primary">rpl37ae</name>
    <name evidence="5" type="ORF">GRX66_13685</name>
</gene>
<keyword evidence="4" id="KW-0863">Zinc-finger</keyword>
<comment type="similarity">
    <text evidence="4">Belongs to the eukaryotic ribosomal protein eL43 family. Putative zinc-binding subfamily.</text>
</comment>
<reference evidence="5 6" key="1">
    <citation type="submission" date="2019-12" db="EMBL/GenBank/DDBJ databases">
        <title>Isolation and characterization of three novel carbon monoxide-oxidizing members of Halobacteria from salione crusts and soils.</title>
        <authorList>
            <person name="Myers M.R."/>
            <person name="King G.M."/>
        </authorList>
    </citation>
    <scope>NUCLEOTIDE SEQUENCE [LARGE SCALE GENOMIC DNA]</scope>
    <source>
        <strain evidence="5 6">PCN9</strain>
    </source>
</reference>
<keyword evidence="4" id="KW-0479">Metal-binding</keyword>
<comment type="subunit">
    <text evidence="4">Part of the 50S ribosomal subunit.</text>
</comment>
<dbReference type="GO" id="GO:0070180">
    <property type="term" value="F:large ribosomal subunit rRNA binding"/>
    <property type="evidence" value="ECO:0007669"/>
    <property type="project" value="UniProtKB-UniRule"/>
</dbReference>
<feature type="zinc finger region" description="C4-type" evidence="4">
    <location>
        <begin position="48"/>
        <end position="69"/>
    </location>
</feature>
<evidence type="ECO:0000313" key="6">
    <source>
        <dbReference type="Proteomes" id="UP000471521"/>
    </source>
</evidence>
<dbReference type="InterPro" id="IPR011332">
    <property type="entry name" value="Ribosomal_zn-bd"/>
</dbReference>
<dbReference type="NCBIfam" id="NF003058">
    <property type="entry name" value="PRK03976.1"/>
    <property type="match status" value="1"/>
</dbReference>
<dbReference type="Gene3D" id="2.20.25.30">
    <property type="match status" value="1"/>
</dbReference>
<feature type="binding site" evidence="4">
    <location>
        <position position="51"/>
    </location>
    <ligand>
        <name>Zn(2+)</name>
        <dbReference type="ChEBI" id="CHEBI:29105"/>
    </ligand>
</feature>
<dbReference type="InterPro" id="IPR050522">
    <property type="entry name" value="Ribosomal_protein_eL43"/>
</dbReference>
<dbReference type="EMBL" id="WUUU01000130">
    <property type="protein sequence ID" value="MXR21606.1"/>
    <property type="molecule type" value="Genomic_DNA"/>
</dbReference>
<dbReference type="AlphaFoldDB" id="A0A6B0SM90"/>
<evidence type="ECO:0000313" key="5">
    <source>
        <dbReference type="EMBL" id="MXR21606.1"/>
    </source>
</evidence>
<evidence type="ECO:0000256" key="2">
    <source>
        <dbReference type="ARBA" id="ARBA00022980"/>
    </source>
</evidence>
<feature type="binding site" evidence="4">
    <location>
        <position position="48"/>
    </location>
    <ligand>
        <name>Zn(2+)</name>
        <dbReference type="ChEBI" id="CHEBI:29105"/>
    </ligand>
</feature>
<organism evidence="5 6">
    <name type="scientific">Halobacterium bonnevillei</name>
    <dbReference type="NCBI Taxonomy" id="2692200"/>
    <lineage>
        <taxon>Archaea</taxon>
        <taxon>Methanobacteriati</taxon>
        <taxon>Methanobacteriota</taxon>
        <taxon>Stenosarchaea group</taxon>
        <taxon>Halobacteria</taxon>
        <taxon>Halobacteriales</taxon>
        <taxon>Halobacteriaceae</taxon>
        <taxon>Halobacterium</taxon>
    </lineage>
</organism>
<dbReference type="InterPro" id="IPR002674">
    <property type="entry name" value="Ribosomal_eL43"/>
</dbReference>
<dbReference type="HAMAP" id="MF_00327">
    <property type="entry name" value="Ribosomal_eL43"/>
    <property type="match status" value="1"/>
</dbReference>
<comment type="cofactor">
    <cofactor evidence="4">
        <name>Zn(2+)</name>
        <dbReference type="ChEBI" id="CHEBI:29105"/>
    </cofactor>
    <text evidence="4">Binds 1 zinc ion per subunit.</text>
</comment>
<proteinExistence type="inferred from homology"/>
<dbReference type="GO" id="GO:0005840">
    <property type="term" value="C:ribosome"/>
    <property type="evidence" value="ECO:0007669"/>
    <property type="project" value="UniProtKB-KW"/>
</dbReference>
<keyword evidence="2 4" id="KW-0689">Ribosomal protein</keyword>
<dbReference type="Proteomes" id="UP000471521">
    <property type="component" value="Unassembled WGS sequence"/>
</dbReference>
<keyword evidence="6" id="KW-1185">Reference proteome</keyword>
<protein>
    <recommendedName>
        <fullName evidence="4">Large ribosomal subunit protein eL43</fullName>
    </recommendedName>
</protein>
<dbReference type="GO" id="GO:1990904">
    <property type="term" value="C:ribonucleoprotein complex"/>
    <property type="evidence" value="ECO:0007669"/>
    <property type="project" value="UniProtKB-KW"/>
</dbReference>
<accession>A0A6B0SM90</accession>
<evidence type="ECO:0000256" key="4">
    <source>
        <dbReference type="HAMAP-Rule" id="MF_00327"/>
    </source>
</evidence>
<keyword evidence="4" id="KW-0862">Zinc</keyword>
<evidence type="ECO:0000256" key="3">
    <source>
        <dbReference type="ARBA" id="ARBA00023274"/>
    </source>
</evidence>